<evidence type="ECO:0000313" key="2">
    <source>
        <dbReference type="EMBL" id="KKL20600.1"/>
    </source>
</evidence>
<dbReference type="InterPro" id="IPR029063">
    <property type="entry name" value="SAM-dependent_MTases_sf"/>
</dbReference>
<dbReference type="SUPFAM" id="SSF53335">
    <property type="entry name" value="S-adenosyl-L-methionine-dependent methyltransferases"/>
    <property type="match status" value="1"/>
</dbReference>
<reference evidence="2" key="1">
    <citation type="journal article" date="2015" name="Nature">
        <title>Complex archaea that bridge the gap between prokaryotes and eukaryotes.</title>
        <authorList>
            <person name="Spang A."/>
            <person name="Saw J.H."/>
            <person name="Jorgensen S.L."/>
            <person name="Zaremba-Niedzwiedzka K."/>
            <person name="Martijn J."/>
            <person name="Lind A.E."/>
            <person name="van Eijk R."/>
            <person name="Schleper C."/>
            <person name="Guy L."/>
            <person name="Ettema T.J."/>
        </authorList>
    </citation>
    <scope>NUCLEOTIDE SEQUENCE</scope>
</reference>
<feature type="non-terminal residue" evidence="2">
    <location>
        <position position="167"/>
    </location>
</feature>
<protein>
    <recommendedName>
        <fullName evidence="1">Methyltransferase type 11 domain-containing protein</fullName>
    </recommendedName>
</protein>
<gene>
    <name evidence="2" type="ORF">LCGC14_2453850</name>
</gene>
<organism evidence="2">
    <name type="scientific">marine sediment metagenome</name>
    <dbReference type="NCBI Taxonomy" id="412755"/>
    <lineage>
        <taxon>unclassified sequences</taxon>
        <taxon>metagenomes</taxon>
        <taxon>ecological metagenomes</taxon>
    </lineage>
</organism>
<name>A0A0F9BFS1_9ZZZZ</name>
<dbReference type="InterPro" id="IPR013216">
    <property type="entry name" value="Methyltransf_11"/>
</dbReference>
<dbReference type="EMBL" id="LAZR01038035">
    <property type="protein sequence ID" value="KKL20600.1"/>
    <property type="molecule type" value="Genomic_DNA"/>
</dbReference>
<dbReference type="GO" id="GO:0008757">
    <property type="term" value="F:S-adenosylmethionine-dependent methyltransferase activity"/>
    <property type="evidence" value="ECO:0007669"/>
    <property type="project" value="InterPro"/>
</dbReference>
<feature type="domain" description="Methyltransferase type 11" evidence="1">
    <location>
        <begin position="55"/>
        <end position="145"/>
    </location>
</feature>
<dbReference type="CDD" id="cd02440">
    <property type="entry name" value="AdoMet_MTases"/>
    <property type="match status" value="1"/>
</dbReference>
<dbReference type="AlphaFoldDB" id="A0A0F9BFS1"/>
<dbReference type="Pfam" id="PF08241">
    <property type="entry name" value="Methyltransf_11"/>
    <property type="match status" value="1"/>
</dbReference>
<proteinExistence type="predicted"/>
<sequence length="167" mass="18856">MFDANPISALRRESDYFDATVEGEGEFNPFADRGWKTIARQFSHMLPLQHGARLLDVGCGTGQSRKLYIDKCETYTGLDISLRALDLARDKFPESSWVHGDASQMPFADEQFDIVALSSVLHHIKDFAKVACEAFRVLRPGGYAFAFDPNLLHPAMALFRHPRSIMY</sequence>
<evidence type="ECO:0000259" key="1">
    <source>
        <dbReference type="Pfam" id="PF08241"/>
    </source>
</evidence>
<dbReference type="PANTHER" id="PTHR43591">
    <property type="entry name" value="METHYLTRANSFERASE"/>
    <property type="match status" value="1"/>
</dbReference>
<comment type="caution">
    <text evidence="2">The sequence shown here is derived from an EMBL/GenBank/DDBJ whole genome shotgun (WGS) entry which is preliminary data.</text>
</comment>
<dbReference type="Gene3D" id="3.40.50.150">
    <property type="entry name" value="Vaccinia Virus protein VP39"/>
    <property type="match status" value="1"/>
</dbReference>
<accession>A0A0F9BFS1</accession>